<comment type="caution">
    <text evidence="1">The sequence shown here is derived from an EMBL/GenBank/DDBJ whole genome shotgun (WGS) entry which is preliminary data.</text>
</comment>
<proteinExistence type="predicted"/>
<organism evidence="1 2">
    <name type="scientific">Didymella pomorum</name>
    <dbReference type="NCBI Taxonomy" id="749634"/>
    <lineage>
        <taxon>Eukaryota</taxon>
        <taxon>Fungi</taxon>
        <taxon>Dikarya</taxon>
        <taxon>Ascomycota</taxon>
        <taxon>Pezizomycotina</taxon>
        <taxon>Dothideomycetes</taxon>
        <taxon>Pleosporomycetidae</taxon>
        <taxon>Pleosporales</taxon>
        <taxon>Pleosporineae</taxon>
        <taxon>Didymellaceae</taxon>
        <taxon>Didymella</taxon>
    </lineage>
</organism>
<name>A0A9W8Z8I3_9PLEO</name>
<dbReference type="AlphaFoldDB" id="A0A9W8Z8I3"/>
<dbReference type="Proteomes" id="UP001140510">
    <property type="component" value="Unassembled WGS sequence"/>
</dbReference>
<reference evidence="1" key="1">
    <citation type="submission" date="2022-10" db="EMBL/GenBank/DDBJ databases">
        <title>Tapping the CABI collections for fungal endophytes: first genome assemblies for Collariella, Neodidymelliopsis, Ascochyta clinopodiicola, Didymella pomorum, Didymosphaeria variabile, Neocosmospora piperis and Neocucurbitaria cava.</title>
        <authorList>
            <person name="Hill R."/>
        </authorList>
    </citation>
    <scope>NUCLEOTIDE SEQUENCE</scope>
    <source>
        <strain evidence="1">IMI 355091</strain>
    </source>
</reference>
<gene>
    <name evidence="1" type="ORF">N0V91_008705</name>
</gene>
<dbReference type="EMBL" id="JAPEVA010000089">
    <property type="protein sequence ID" value="KAJ4400451.1"/>
    <property type="molecule type" value="Genomic_DNA"/>
</dbReference>
<protein>
    <submittedName>
        <fullName evidence="1">Uncharacterized protein</fullName>
    </submittedName>
</protein>
<evidence type="ECO:0000313" key="1">
    <source>
        <dbReference type="EMBL" id="KAJ4400451.1"/>
    </source>
</evidence>
<evidence type="ECO:0000313" key="2">
    <source>
        <dbReference type="Proteomes" id="UP001140510"/>
    </source>
</evidence>
<sequence>MDLRSQLWPIEVTVKRQQVADVFLVNRQMYREYQKSFYQHFSVIFENIFFENVSFWETERYECFALPESTSYLQHVCLAIMYRSINGIRIDSNWNREFARFPASCIVERFVVAQFEL</sequence>
<accession>A0A9W8Z8I3</accession>
<keyword evidence="2" id="KW-1185">Reference proteome</keyword>